<dbReference type="GO" id="GO:0005975">
    <property type="term" value="P:carbohydrate metabolic process"/>
    <property type="evidence" value="ECO:0007669"/>
    <property type="project" value="InterPro"/>
</dbReference>
<dbReference type="SUPFAM" id="SSF48208">
    <property type="entry name" value="Six-hairpin glycosidases"/>
    <property type="match status" value="2"/>
</dbReference>
<dbReference type="InterPro" id="IPR058310">
    <property type="entry name" value="DUF7997"/>
</dbReference>
<feature type="domain" description="GH15-like" evidence="5">
    <location>
        <begin position="1092"/>
        <end position="1419"/>
    </location>
</feature>
<keyword evidence="9" id="KW-1185">Reference proteome</keyword>
<dbReference type="InterPro" id="IPR008928">
    <property type="entry name" value="6-hairpin_glycosidase_sf"/>
</dbReference>
<keyword evidence="2" id="KW-0378">Hydrolase</keyword>
<dbReference type="PANTHER" id="PTHR31616">
    <property type="entry name" value="TREHALASE"/>
    <property type="match status" value="1"/>
</dbReference>
<feature type="domain" description="DUF7997" evidence="7">
    <location>
        <begin position="1"/>
        <end position="236"/>
    </location>
</feature>
<feature type="domain" description="GH15-like" evidence="5">
    <location>
        <begin position="289"/>
        <end position="671"/>
    </location>
</feature>
<evidence type="ECO:0008006" key="10">
    <source>
        <dbReference type="Google" id="ProtNLM"/>
    </source>
</evidence>
<dbReference type="InterPro" id="IPR015220">
    <property type="entry name" value="Glucodextranase_N"/>
</dbReference>
<dbReference type="GO" id="GO:0030246">
    <property type="term" value="F:carbohydrate binding"/>
    <property type="evidence" value="ECO:0007669"/>
    <property type="project" value="InterPro"/>
</dbReference>
<feature type="region of interest" description="Disordered" evidence="4">
    <location>
        <begin position="1"/>
        <end position="30"/>
    </location>
</feature>
<feature type="domain" description="Glucodextranase N-terminal" evidence="6">
    <location>
        <begin position="695"/>
        <end position="992"/>
    </location>
</feature>
<evidence type="ECO:0000259" key="6">
    <source>
        <dbReference type="Pfam" id="PF09137"/>
    </source>
</evidence>
<evidence type="ECO:0000313" key="8">
    <source>
        <dbReference type="EMBL" id="GAA0677411.1"/>
    </source>
</evidence>
<evidence type="ECO:0000256" key="1">
    <source>
        <dbReference type="ARBA" id="ARBA00006188"/>
    </source>
</evidence>
<evidence type="ECO:0000256" key="4">
    <source>
        <dbReference type="SAM" id="MobiDB-lite"/>
    </source>
</evidence>
<protein>
    <recommendedName>
        <fullName evidence="10">Glucan 1,4-alpha-glucosidase</fullName>
    </recommendedName>
</protein>
<dbReference type="Pfam" id="PF00723">
    <property type="entry name" value="Glyco_hydro_15"/>
    <property type="match status" value="3"/>
</dbReference>
<accession>A0AAV3TBE9</accession>
<dbReference type="Gene3D" id="1.50.10.10">
    <property type="match status" value="2"/>
</dbReference>
<gene>
    <name evidence="8" type="ORF">GCM10009020_26720</name>
</gene>
<reference evidence="8 9" key="1">
    <citation type="journal article" date="2019" name="Int. J. Syst. Evol. Microbiol.">
        <title>The Global Catalogue of Microorganisms (GCM) 10K type strain sequencing project: providing services to taxonomists for standard genome sequencing and annotation.</title>
        <authorList>
            <consortium name="The Broad Institute Genomics Platform"/>
            <consortium name="The Broad Institute Genome Sequencing Center for Infectious Disease"/>
            <person name="Wu L."/>
            <person name="Ma J."/>
        </authorList>
    </citation>
    <scope>NUCLEOTIDE SEQUENCE [LARGE SCALE GENOMIC DNA]</scope>
    <source>
        <strain evidence="8 9">JCM 16328</strain>
    </source>
</reference>
<dbReference type="PROSITE" id="PS00820">
    <property type="entry name" value="GLUCOAMYLASE"/>
    <property type="match status" value="1"/>
</dbReference>
<dbReference type="InterPro" id="IPR046966">
    <property type="entry name" value="Glucoamylase_active_site"/>
</dbReference>
<proteinExistence type="inferred from homology"/>
<dbReference type="SUPFAM" id="SSF74650">
    <property type="entry name" value="Galactose mutarotase-like"/>
    <property type="match status" value="1"/>
</dbReference>
<dbReference type="Pfam" id="PF25978">
    <property type="entry name" value="DUF7997"/>
    <property type="match status" value="1"/>
</dbReference>
<dbReference type="InterPro" id="IPR014718">
    <property type="entry name" value="GH-type_carb-bd"/>
</dbReference>
<comment type="caution">
    <text evidence="8">The sequence shown here is derived from an EMBL/GenBank/DDBJ whole genome shotgun (WGS) entry which is preliminary data.</text>
</comment>
<feature type="domain" description="GH15-like" evidence="5">
    <location>
        <begin position="1011"/>
        <end position="1088"/>
    </location>
</feature>
<evidence type="ECO:0000256" key="3">
    <source>
        <dbReference type="ARBA" id="ARBA00023295"/>
    </source>
</evidence>
<dbReference type="Pfam" id="PF09137">
    <property type="entry name" value="Glucodextran_N"/>
    <property type="match status" value="1"/>
</dbReference>
<evidence type="ECO:0000256" key="2">
    <source>
        <dbReference type="ARBA" id="ARBA00022801"/>
    </source>
</evidence>
<dbReference type="GO" id="GO:0004553">
    <property type="term" value="F:hydrolase activity, hydrolyzing O-glycosyl compounds"/>
    <property type="evidence" value="ECO:0007669"/>
    <property type="project" value="TreeGrafter"/>
</dbReference>
<name>A0AAV3TBE9_9EURY</name>
<dbReference type="InterPro" id="IPR011613">
    <property type="entry name" value="GH15-like"/>
</dbReference>
<dbReference type="InterPro" id="IPR012341">
    <property type="entry name" value="6hp_glycosidase-like_sf"/>
</dbReference>
<feature type="compositionally biased region" description="Basic and acidic residues" evidence="4">
    <location>
        <begin position="7"/>
        <end position="23"/>
    </location>
</feature>
<organism evidence="8 9">
    <name type="scientific">Natronoarchaeum mannanilyticum</name>
    <dbReference type="NCBI Taxonomy" id="926360"/>
    <lineage>
        <taxon>Archaea</taxon>
        <taxon>Methanobacteriati</taxon>
        <taxon>Methanobacteriota</taxon>
        <taxon>Stenosarchaea group</taxon>
        <taxon>Halobacteria</taxon>
        <taxon>Halobacteriales</taxon>
        <taxon>Natronoarchaeaceae</taxon>
    </lineage>
</organism>
<comment type="similarity">
    <text evidence="1">Belongs to the glycosyl hydrolase 15 family.</text>
</comment>
<evidence type="ECO:0000313" key="9">
    <source>
        <dbReference type="Proteomes" id="UP001500420"/>
    </source>
</evidence>
<dbReference type="Proteomes" id="UP001500420">
    <property type="component" value="Unassembled WGS sequence"/>
</dbReference>
<dbReference type="PANTHER" id="PTHR31616:SF0">
    <property type="entry name" value="GLUCAN 1,4-ALPHA-GLUCOSIDASE"/>
    <property type="match status" value="1"/>
</dbReference>
<dbReference type="EMBL" id="BAAADV010000007">
    <property type="protein sequence ID" value="GAA0677411.1"/>
    <property type="molecule type" value="Genomic_DNA"/>
</dbReference>
<keyword evidence="3" id="KW-0326">Glycosidase</keyword>
<dbReference type="InterPro" id="IPR011013">
    <property type="entry name" value="Gal_mutarotase_sf_dom"/>
</dbReference>
<sequence length="1526" mass="166847">MRIAINEYKRDRSDDSHPGERPSTDGLFSGDEGRLVYVDRSGAVRDYSGSTLDMHGIDSSRYGIRSGDGVTWFDELETTRQAYEGETTMVVTRHQADGYSIHQYDYTLEKAHLTHLELRGDVPERPSLVAAVAFAPDGQTDSVGHLHHDDVVEVFHDAEHDYLTASTGIARAVSQRRDGFDELLADDPDALPTGQGATDDLSDTVVAEVPLDDEGSLAQTTLVSLVADHEETSRSDALAHVHAFADHYQTDRAIRNRAMSRNRFDVPDVPHRQTVVSDLRTLSLLTAPTGARIKGPEFDPHHVYSGGYGYSWFRDDAEVARHLLTVDANFGIDLEDQHAASARFYADAQLSDGTWPQRVWAHNGRLAPGWGNARVAGGDSVQYPADGTASVLAYLARYLRLGSPDTDLVARITGTVEDGLDALDGMIADDGFPKPCQDVWESDTGRFTHTAASILLALSAIGRAPVDETLQSRAQELATEVYGAIGERWSDRGVFERAPGDDRLDVGTLVLVCAHRAYAELTDSLDAERADRLRRHVETTVEGLSRYGADGELLGLVRYEGDEWRRRGQDQPKIWPLAVGWAASANADLAGMIDEYGLDAVGDGADADGDSAADSPDAEASPVEAAFERARMLLDLIQPDGRLSGPGGYLSEQVFDDGRKDSATPFAWAHGLRSAVVARLHENGALESSAELTQPSGPAAHSTWTTGETYGVGTAADHWESNSSRVWFTLTEGAMTEPRFPRVDLMNFRTVDFLVVDADDESTYTARTHNEERTDDAIETIERSTRMVGSESPVYRQTITETGADGHEWELVVEYVTDPDSESIVMDVDFAADDNNQYDVYVVGDAALSGYIEDKSAELVDEGDGYALAAWDTGAAHEPAFVDPNGEPYQVAAAIASQRSFDWATVGEATDEHLAALFSEGEAVDGEPKAGPGHSVLVGRVGQRATSIADTIALGFAEDADTEMALTEAQRALSRGYVGVRDAYVDGWREYLEAVELPESVRDDPDLANQYRAAVMVLKAVEDKTFLGAGIASPCVPWGDNVDATEPRDFGYNFTWARDLYQVFTALETIGDVRSATEATEYIYEYQQRPNGFVSQNTFLDGRIRWGGEQLDNVAFPSVMAYQLWNRHGVAFDDVGYEYEHVRRSVEYLLRSGPRSGQERWEEEAGYSPSTIAAEIAGAACAAPLAAAEGERADALAYLGFADYWRTGVDRWCATREGTERHDRTPYYIRVSRNGDPDSGVKRELANNGPTLDERDIIDGGFLELVRLGIRDPDYDLIRNSLAVADDTIEVDTPNGPGWYRYNGDGYGEMGEIEPDEGGPWSIDRNGSGRLWPIFTGERGEYELTAAAADAETDDHDEIGDYEPAELLKTMQRFANSGRMIPEQVWDREYPTDFGWEIGEGTGAATPLAWSMAQFVRLADALDAGSPVETPTFLERRYREIDPDGPPLSVDDVELSEGEATVAGTTRGDEVVLWTADDTALATVEDDEFEATVEVRPGTETVSVIAASDSEDLAGVGTTLTSVRFD</sequence>
<dbReference type="Gene3D" id="2.70.98.10">
    <property type="match status" value="1"/>
</dbReference>
<evidence type="ECO:0000259" key="5">
    <source>
        <dbReference type="Pfam" id="PF00723"/>
    </source>
</evidence>
<evidence type="ECO:0000259" key="7">
    <source>
        <dbReference type="Pfam" id="PF25978"/>
    </source>
</evidence>